<dbReference type="GO" id="GO:0030245">
    <property type="term" value="P:cellulose catabolic process"/>
    <property type="evidence" value="ECO:0007669"/>
    <property type="project" value="InterPro"/>
</dbReference>
<dbReference type="InterPro" id="IPR013783">
    <property type="entry name" value="Ig-like_fold"/>
</dbReference>
<keyword evidence="6" id="KW-1185">Reference proteome</keyword>
<sequence>MNRIFCYCYLLIAISLSSQVFASPPGVPQIAWLPETIENGNGLTVEWNMWWGVNGSDWELLDNGNKVCEGTLTPNGENAQKGSCSVDLNSGVHNLQVSLCNSDGCSESAVSVITVGTGPSNKVPTVKLNQLPTVKVGDTVLISATASDSDGSITKVSFAEGANNLGIDTSAPYSVQYEASVVGTYTINVVATDNLGATASASGELVVTEADGGSNGTNLSFEALPLQINVNESATATYIFNQPVTKIISRKSNVAQWEIDNKTVRITGKIPGRTGLKISTATGENYYLGLRINHSDGALPGLPKYLSIGSVSEDSVTDLEFWRDIDTDLTNKNMDIRYIYINGGPMERGWQSWGTRRAGKFAEESIRFGLVPFFVYYNIPDGGESFTTDLEHIRSVDYMNDYFQDIDIFMEQVQEVAQGELYGIILEPDFLGYFQQNGVLHLGTNDPTKIKTVVGKNKIEENAGTIYSLVKRINATIDNKRRLGHKIFFGWQLNLWAYAPTSGNQGVLRRTDDLGWVQGRNAIVESARETTQYGIDAGILTHGADFISIDKYGLDAMIHQNKENPADSTWFFNNDHWMNYLHFVNTMHETSAKPIVLWQLPVGHINGTHETSVYTGQRFQDLNNTPTKGEDSSTTFFFGDSFTVGNSVRLDYFAQNQAQDNQLNVAGNKITWGSHIQEAKDAGVIVALFGAGVGISTDGVGSPPTDDYFWIQKVQSYYQNGVVPLEKEYAKETPKCELNCEPWVGFVSPLQSEVVRQNELSSMTLEVKAVDDDGTINTLSATINGQSISLSATGENDLYSASWTPPAYGNYTLKISALDNDGLSGEFINEFSILSPDTCTLEPWSADVIYSIPGQRVEFEGDAYENKWYASGVNDSPANSEGPWVNLGTCNGSTSGL</sequence>
<dbReference type="InterPro" id="IPR036573">
    <property type="entry name" value="CBM_sf_5/12"/>
</dbReference>
<dbReference type="Proteomes" id="UP000315439">
    <property type="component" value="Unassembled WGS sequence"/>
</dbReference>
<feature type="domain" description="PKD/Chitinase" evidence="3">
    <location>
        <begin position="127"/>
        <end position="210"/>
    </location>
</feature>
<evidence type="ECO:0000313" key="5">
    <source>
        <dbReference type="EMBL" id="TQV87070.1"/>
    </source>
</evidence>
<dbReference type="Pfam" id="PF17957">
    <property type="entry name" value="Big_7"/>
    <property type="match status" value="2"/>
</dbReference>
<dbReference type="SMART" id="SM00495">
    <property type="entry name" value="ChtBD3"/>
    <property type="match status" value="1"/>
</dbReference>
<dbReference type="InterPro" id="IPR013540">
    <property type="entry name" value="ChitinaseA_N"/>
</dbReference>
<dbReference type="Gene3D" id="2.60.40.10">
    <property type="entry name" value="Immunoglobulins"/>
    <property type="match status" value="3"/>
</dbReference>
<name>A0A545UC81_9GAMM</name>
<dbReference type="RefSeq" id="WP_142932047.1">
    <property type="nucleotide sequence ID" value="NZ_ML660165.1"/>
</dbReference>
<dbReference type="SUPFAM" id="SSF51055">
    <property type="entry name" value="Carbohydrate binding domain"/>
    <property type="match status" value="1"/>
</dbReference>
<dbReference type="GO" id="GO:0006032">
    <property type="term" value="P:chitin catabolic process"/>
    <property type="evidence" value="ECO:0007669"/>
    <property type="project" value="InterPro"/>
</dbReference>
<dbReference type="AlphaFoldDB" id="A0A545UC81"/>
<dbReference type="InterPro" id="IPR035986">
    <property type="entry name" value="PKD_dom_sf"/>
</dbReference>
<dbReference type="GO" id="GO:0005576">
    <property type="term" value="C:extracellular region"/>
    <property type="evidence" value="ECO:0007669"/>
    <property type="project" value="InterPro"/>
</dbReference>
<organism evidence="5 6">
    <name type="scientific">Aliikangiella coralliicola</name>
    <dbReference type="NCBI Taxonomy" id="2592383"/>
    <lineage>
        <taxon>Bacteria</taxon>
        <taxon>Pseudomonadati</taxon>
        <taxon>Pseudomonadota</taxon>
        <taxon>Gammaproteobacteria</taxon>
        <taxon>Oceanospirillales</taxon>
        <taxon>Pleioneaceae</taxon>
        <taxon>Aliikangiella</taxon>
    </lineage>
</organism>
<evidence type="ECO:0000256" key="1">
    <source>
        <dbReference type="ARBA" id="ARBA00022801"/>
    </source>
</evidence>
<gene>
    <name evidence="5" type="ORF">FLL46_14795</name>
</gene>
<feature type="chain" id="PRO_5021743132" evidence="2">
    <location>
        <begin position="23"/>
        <end position="897"/>
    </location>
</feature>
<accession>A0A545UC81</accession>
<dbReference type="Gene3D" id="2.10.10.20">
    <property type="entry name" value="Carbohydrate-binding module superfamily 5/12"/>
    <property type="match status" value="1"/>
</dbReference>
<feature type="signal peptide" evidence="2">
    <location>
        <begin position="1"/>
        <end position="22"/>
    </location>
</feature>
<evidence type="ECO:0000259" key="4">
    <source>
        <dbReference type="SMART" id="SM00495"/>
    </source>
</evidence>
<keyword evidence="1" id="KW-0378">Hydrolase</keyword>
<evidence type="ECO:0000256" key="2">
    <source>
        <dbReference type="SAM" id="SignalP"/>
    </source>
</evidence>
<dbReference type="SMART" id="SM00089">
    <property type="entry name" value="PKD"/>
    <property type="match status" value="1"/>
</dbReference>
<evidence type="ECO:0000259" key="3">
    <source>
        <dbReference type="SMART" id="SM00089"/>
    </source>
</evidence>
<dbReference type="SUPFAM" id="SSF49299">
    <property type="entry name" value="PKD domain"/>
    <property type="match status" value="1"/>
</dbReference>
<dbReference type="Pfam" id="PF08329">
    <property type="entry name" value="ChitinaseA_N"/>
    <property type="match status" value="1"/>
</dbReference>
<dbReference type="InterPro" id="IPR014756">
    <property type="entry name" value="Ig_E-set"/>
</dbReference>
<dbReference type="CDD" id="cd00146">
    <property type="entry name" value="PKD"/>
    <property type="match status" value="1"/>
</dbReference>
<dbReference type="OrthoDB" id="1153097at2"/>
<dbReference type="InterPro" id="IPR003610">
    <property type="entry name" value="CBM5/12"/>
</dbReference>
<reference evidence="5 6" key="1">
    <citation type="submission" date="2019-07" db="EMBL/GenBank/DDBJ databases">
        <title>Draft genome for Aliikangiella sp. M105.</title>
        <authorList>
            <person name="Wang G."/>
        </authorList>
    </citation>
    <scope>NUCLEOTIDE SEQUENCE [LARGE SCALE GENOMIC DNA]</scope>
    <source>
        <strain evidence="5 6">M105</strain>
    </source>
</reference>
<dbReference type="EMBL" id="VIKS01000009">
    <property type="protein sequence ID" value="TQV87070.1"/>
    <property type="molecule type" value="Genomic_DNA"/>
</dbReference>
<dbReference type="SUPFAM" id="SSF51989">
    <property type="entry name" value="Glycosyl hydrolases family 6, cellulases"/>
    <property type="match status" value="1"/>
</dbReference>
<dbReference type="InterPro" id="IPR022409">
    <property type="entry name" value="PKD/Chitinase_dom"/>
</dbReference>
<keyword evidence="2" id="KW-0732">Signal</keyword>
<dbReference type="SUPFAM" id="SSF81296">
    <property type="entry name" value="E set domains"/>
    <property type="match status" value="1"/>
</dbReference>
<dbReference type="GO" id="GO:0004568">
    <property type="term" value="F:chitinase activity"/>
    <property type="evidence" value="ECO:0007669"/>
    <property type="project" value="InterPro"/>
</dbReference>
<dbReference type="GO" id="GO:0030246">
    <property type="term" value="F:carbohydrate binding"/>
    <property type="evidence" value="ECO:0007669"/>
    <property type="project" value="InterPro"/>
</dbReference>
<protein>
    <submittedName>
        <fullName evidence="5">Uncharacterized protein</fullName>
    </submittedName>
</protein>
<feature type="domain" description="Chitin-binding type-3" evidence="4">
    <location>
        <begin position="841"/>
        <end position="887"/>
    </location>
</feature>
<dbReference type="InterPro" id="IPR036434">
    <property type="entry name" value="Beta_cellobiohydrolase_sf"/>
</dbReference>
<evidence type="ECO:0000313" key="6">
    <source>
        <dbReference type="Proteomes" id="UP000315439"/>
    </source>
</evidence>
<comment type="caution">
    <text evidence="5">The sequence shown here is derived from an EMBL/GenBank/DDBJ whole genome shotgun (WGS) entry which is preliminary data.</text>
</comment>
<proteinExistence type="predicted"/>